<feature type="domain" description="HTH cro/C1-type" evidence="2">
    <location>
        <begin position="6"/>
        <end position="61"/>
    </location>
</feature>
<dbReference type="CDD" id="cd00093">
    <property type="entry name" value="HTH_XRE"/>
    <property type="match status" value="1"/>
</dbReference>
<keyword evidence="5" id="KW-1185">Reference proteome</keyword>
<dbReference type="PANTHER" id="PTHR46797:SF13">
    <property type="entry name" value="HTH-TYPE TRANSCRIPTIONAL REGULATOR SINR"/>
    <property type="match status" value="1"/>
</dbReference>
<evidence type="ECO:0000259" key="2">
    <source>
        <dbReference type="PROSITE" id="PS50943"/>
    </source>
</evidence>
<evidence type="ECO:0000256" key="1">
    <source>
        <dbReference type="ARBA" id="ARBA00023125"/>
    </source>
</evidence>
<dbReference type="InterPro" id="IPR010981">
    <property type="entry name" value="SinR/SinI_dimer_dom"/>
</dbReference>
<dbReference type="InterPro" id="IPR050807">
    <property type="entry name" value="TransReg_Diox_bact_type"/>
</dbReference>
<reference evidence="4 5" key="1">
    <citation type="submission" date="2018-08" db="EMBL/GenBank/DDBJ databases">
        <title>Bacillus chawlae sp. nov., Bacillus glennii sp. nov., and Bacillus saganii sp. nov. Isolated from the Vehicle Assembly Building at Kennedy Space Center where the Viking Spacecraft were Assembled.</title>
        <authorList>
            <person name="Seuylemezian A."/>
            <person name="Vaishampayan P."/>
        </authorList>
    </citation>
    <scope>NUCLEOTIDE SEQUENCE [LARGE SCALE GENOMIC DNA]</scope>
    <source>
        <strain evidence="4 5">V47-23a</strain>
    </source>
</reference>
<dbReference type="InterPro" id="IPR036281">
    <property type="entry name" value="SinR/SinI_dimer_dom_sf"/>
</dbReference>
<comment type="caution">
    <text evidence="4">The sequence shown here is derived from an EMBL/GenBank/DDBJ whole genome shotgun (WGS) entry which is preliminary data.</text>
</comment>
<protein>
    <submittedName>
        <fullName evidence="4">Helix-turn-helix domain-containing protein</fullName>
    </submittedName>
</protein>
<dbReference type="OrthoDB" id="1859224at2"/>
<evidence type="ECO:0000259" key="3">
    <source>
        <dbReference type="PROSITE" id="PS51500"/>
    </source>
</evidence>
<organism evidence="4 5">
    <name type="scientific">Peribacillus saganii</name>
    <dbReference type="NCBI Taxonomy" id="2303992"/>
    <lineage>
        <taxon>Bacteria</taxon>
        <taxon>Bacillati</taxon>
        <taxon>Bacillota</taxon>
        <taxon>Bacilli</taxon>
        <taxon>Bacillales</taxon>
        <taxon>Bacillaceae</taxon>
        <taxon>Peribacillus</taxon>
    </lineage>
</organism>
<dbReference type="InterPro" id="IPR010982">
    <property type="entry name" value="Lambda_DNA-bd_dom_sf"/>
</dbReference>
<proteinExistence type="predicted"/>
<name>A0A372LPM8_9BACI</name>
<dbReference type="SUPFAM" id="SSF47406">
    <property type="entry name" value="SinR repressor dimerisation domain-like"/>
    <property type="match status" value="1"/>
</dbReference>
<feature type="domain" description="Sin" evidence="3">
    <location>
        <begin position="67"/>
        <end position="105"/>
    </location>
</feature>
<dbReference type="InterPro" id="IPR001387">
    <property type="entry name" value="Cro/C1-type_HTH"/>
</dbReference>
<dbReference type="AlphaFoldDB" id="A0A372LPM8"/>
<dbReference type="SMART" id="SM00530">
    <property type="entry name" value="HTH_XRE"/>
    <property type="match status" value="1"/>
</dbReference>
<evidence type="ECO:0000313" key="4">
    <source>
        <dbReference type="EMBL" id="RFU69348.1"/>
    </source>
</evidence>
<dbReference type="RefSeq" id="WP_117326556.1">
    <property type="nucleotide sequence ID" value="NZ_QVTE01000026.1"/>
</dbReference>
<dbReference type="EMBL" id="QVTE01000026">
    <property type="protein sequence ID" value="RFU69348.1"/>
    <property type="molecule type" value="Genomic_DNA"/>
</dbReference>
<dbReference type="PROSITE" id="PS50943">
    <property type="entry name" value="HTH_CROC1"/>
    <property type="match status" value="1"/>
</dbReference>
<dbReference type="SUPFAM" id="SSF47413">
    <property type="entry name" value="lambda repressor-like DNA-binding domains"/>
    <property type="match status" value="1"/>
</dbReference>
<sequence>MIGDRIKKRRLEKNMSISQLANKTGIVKSYLSSLERSLQKNPSIQILEKISHVLEIPLDSLLHDKASDSRSSSGSIDDEWLCLVREATNSGITKEQFQAFIDSKSNEKRKRPVERKDG</sequence>
<gene>
    <name evidence="4" type="ORF">D0469_09745</name>
</gene>
<dbReference type="GO" id="GO:0005829">
    <property type="term" value="C:cytosol"/>
    <property type="evidence" value="ECO:0007669"/>
    <property type="project" value="TreeGrafter"/>
</dbReference>
<dbReference type="GO" id="GO:0003677">
    <property type="term" value="F:DNA binding"/>
    <property type="evidence" value="ECO:0007669"/>
    <property type="project" value="UniProtKB-KW"/>
</dbReference>
<dbReference type="GO" id="GO:0046983">
    <property type="term" value="F:protein dimerization activity"/>
    <property type="evidence" value="ECO:0007669"/>
    <property type="project" value="InterPro"/>
</dbReference>
<accession>A0A372LPM8</accession>
<dbReference type="Proteomes" id="UP000264541">
    <property type="component" value="Unassembled WGS sequence"/>
</dbReference>
<dbReference type="PROSITE" id="PS51500">
    <property type="entry name" value="SIN"/>
    <property type="match status" value="1"/>
</dbReference>
<keyword evidence="1" id="KW-0238">DNA-binding</keyword>
<dbReference type="PANTHER" id="PTHR46797">
    <property type="entry name" value="HTH-TYPE TRANSCRIPTIONAL REGULATOR"/>
    <property type="match status" value="1"/>
</dbReference>
<dbReference type="Pfam" id="PF01381">
    <property type="entry name" value="HTH_3"/>
    <property type="match status" value="1"/>
</dbReference>
<evidence type="ECO:0000313" key="5">
    <source>
        <dbReference type="Proteomes" id="UP000264541"/>
    </source>
</evidence>
<dbReference type="Pfam" id="PF08671">
    <property type="entry name" value="SinI"/>
    <property type="match status" value="1"/>
</dbReference>
<dbReference type="GO" id="GO:0003700">
    <property type="term" value="F:DNA-binding transcription factor activity"/>
    <property type="evidence" value="ECO:0007669"/>
    <property type="project" value="TreeGrafter"/>
</dbReference>
<dbReference type="Gene3D" id="1.10.260.40">
    <property type="entry name" value="lambda repressor-like DNA-binding domains"/>
    <property type="match status" value="1"/>
</dbReference>